<keyword evidence="2" id="KW-1185">Reference proteome</keyword>
<dbReference type="SUPFAM" id="SSF109604">
    <property type="entry name" value="HD-domain/PDEase-like"/>
    <property type="match status" value="1"/>
</dbReference>
<sequence>MDRTRFLRLWTTLFDNQAAFDAQTVWVHIATHYAGEGRFYHNQDHIGFCLQQLDKISSRLGSPAEVEMALWFHDVIYRINSDSNEADSANFFCQLVGTSSDCLQRRDRIAELIMDTTHQNPPASQDGCYLADIDLSSLGRPWEAFLQDSRNVRRESPHLSDEDYNAAQRKFFQMLLSRPHLFHTQHFRDHLEQQARYNLTRVLSAS</sequence>
<dbReference type="PANTHER" id="PTHR21174:SF0">
    <property type="entry name" value="HD PHOSPHOHYDROLASE FAMILY PROTEIN-RELATED"/>
    <property type="match status" value="1"/>
</dbReference>
<dbReference type="AlphaFoldDB" id="A0A3P3VPP7"/>
<dbReference type="PIRSF" id="PIRSF035170">
    <property type="entry name" value="HD_phosphohydro"/>
    <property type="match status" value="1"/>
</dbReference>
<proteinExistence type="predicted"/>
<dbReference type="InterPro" id="IPR009218">
    <property type="entry name" value="HD_phosphohydro"/>
</dbReference>
<organism evidence="1 2">
    <name type="scientific">Aestuariirhabdus litorea</name>
    <dbReference type="NCBI Taxonomy" id="2528527"/>
    <lineage>
        <taxon>Bacteria</taxon>
        <taxon>Pseudomonadati</taxon>
        <taxon>Pseudomonadota</taxon>
        <taxon>Gammaproteobacteria</taxon>
        <taxon>Oceanospirillales</taxon>
        <taxon>Aestuariirhabdaceae</taxon>
        <taxon>Aestuariirhabdus</taxon>
    </lineage>
</organism>
<dbReference type="RefSeq" id="WP_125015172.1">
    <property type="nucleotide sequence ID" value="NZ_QWEZ01000001.1"/>
</dbReference>
<name>A0A3P3VPP7_9GAMM</name>
<accession>A0A3P3VPP7</accession>
<gene>
    <name evidence="1" type="ORF">D0544_06485</name>
</gene>
<reference evidence="1 2" key="1">
    <citation type="submission" date="2018-08" db="EMBL/GenBank/DDBJ databases">
        <authorList>
            <person name="Khan S.A."/>
        </authorList>
    </citation>
    <scope>NUCLEOTIDE SEQUENCE [LARGE SCALE GENOMIC DNA]</scope>
    <source>
        <strain evidence="1 2">GTF-13</strain>
    </source>
</reference>
<evidence type="ECO:0000313" key="1">
    <source>
        <dbReference type="EMBL" id="RRJ84742.1"/>
    </source>
</evidence>
<protein>
    <recommendedName>
        <fullName evidence="3">N-methyl-D-aspartate receptor NMDAR2C subunit</fullName>
    </recommendedName>
</protein>
<dbReference type="PANTHER" id="PTHR21174">
    <property type="match status" value="1"/>
</dbReference>
<evidence type="ECO:0000313" key="2">
    <source>
        <dbReference type="Proteomes" id="UP000280792"/>
    </source>
</evidence>
<dbReference type="EMBL" id="QWEZ01000001">
    <property type="protein sequence ID" value="RRJ84742.1"/>
    <property type="molecule type" value="Genomic_DNA"/>
</dbReference>
<reference evidence="1 2" key="2">
    <citation type="submission" date="2018-12" db="EMBL/GenBank/DDBJ databases">
        <title>Simiduia agarivorans gen. nov., sp. nov., a marine, agarolytic bacterium isolated from shallow coastal water from Keelung, Taiwan.</title>
        <authorList>
            <person name="Shieh W.Y."/>
        </authorList>
    </citation>
    <scope>NUCLEOTIDE SEQUENCE [LARGE SCALE GENOMIC DNA]</scope>
    <source>
        <strain evidence="1 2">GTF-13</strain>
    </source>
</reference>
<evidence type="ECO:0008006" key="3">
    <source>
        <dbReference type="Google" id="ProtNLM"/>
    </source>
</evidence>
<dbReference type="Proteomes" id="UP000280792">
    <property type="component" value="Unassembled WGS sequence"/>
</dbReference>
<comment type="caution">
    <text evidence="1">The sequence shown here is derived from an EMBL/GenBank/DDBJ whole genome shotgun (WGS) entry which is preliminary data.</text>
</comment>